<dbReference type="InterPro" id="IPR036291">
    <property type="entry name" value="NAD(P)-bd_dom_sf"/>
</dbReference>
<dbReference type="NCBIfam" id="NF005559">
    <property type="entry name" value="PRK07231.1"/>
    <property type="match status" value="1"/>
</dbReference>
<dbReference type="CDD" id="cd05233">
    <property type="entry name" value="SDR_c"/>
    <property type="match status" value="1"/>
</dbReference>
<dbReference type="InterPro" id="IPR002347">
    <property type="entry name" value="SDR_fam"/>
</dbReference>
<dbReference type="PANTHER" id="PTHR24321">
    <property type="entry name" value="DEHYDROGENASES, SHORT CHAIN"/>
    <property type="match status" value="1"/>
</dbReference>
<dbReference type="PANTHER" id="PTHR24321:SF8">
    <property type="entry name" value="ESTRADIOL 17-BETA-DEHYDROGENASE 8-RELATED"/>
    <property type="match status" value="1"/>
</dbReference>
<dbReference type="InterPro" id="IPR020904">
    <property type="entry name" value="Sc_DH/Rdtase_CS"/>
</dbReference>
<name>A0A2A4FNS7_9SPHN</name>
<dbReference type="SUPFAM" id="SSF51735">
    <property type="entry name" value="NAD(P)-binding Rossmann-fold domains"/>
    <property type="match status" value="1"/>
</dbReference>
<evidence type="ECO:0000256" key="1">
    <source>
        <dbReference type="ARBA" id="ARBA00006484"/>
    </source>
</evidence>
<dbReference type="FunFam" id="3.40.50.720:FF:000084">
    <property type="entry name" value="Short-chain dehydrogenase reductase"/>
    <property type="match status" value="1"/>
</dbReference>
<proteinExistence type="inferred from homology"/>
<dbReference type="AlphaFoldDB" id="A0A2A4FNS7"/>
<dbReference type="PRINTS" id="PR00081">
    <property type="entry name" value="GDHRDH"/>
</dbReference>
<keyword evidence="4" id="KW-1185">Reference proteome</keyword>
<organism evidence="3 4">
    <name type="scientific">Rhizorhabdus dicambivorans</name>
    <dbReference type="NCBI Taxonomy" id="1850238"/>
    <lineage>
        <taxon>Bacteria</taxon>
        <taxon>Pseudomonadati</taxon>
        <taxon>Pseudomonadota</taxon>
        <taxon>Alphaproteobacteria</taxon>
        <taxon>Sphingomonadales</taxon>
        <taxon>Sphingomonadaceae</taxon>
        <taxon>Rhizorhabdus</taxon>
    </lineage>
</organism>
<accession>A0A2A4FNS7</accession>
<dbReference type="RefSeq" id="WP_066969836.1">
    <property type="nucleotide sequence ID" value="NZ_CP023449.1"/>
</dbReference>
<evidence type="ECO:0000313" key="3">
    <source>
        <dbReference type="EMBL" id="PCE39807.1"/>
    </source>
</evidence>
<sequence length="258" mass="25935">MSATAFEKAGLAGRVITVTGGAGGIGRAAALLCASRGAQVVIADLDEAGGAQVVGEIERAGGRAAFIRTDVTIEDEVRGMVAFAVSTFGGLHGAFNNAGLMLGGTPLTDFPIDLWEKGVSINLTSVFLCVKHQLRHMLDHGGGAIVNNASASGAVGIPMAVNYVATKHGVIGVTRAAAAEVSGRGVRVNAILPGAVETPLLAEAVKAPGVREAVIAGHPIGRISQPEEIAEAAAWLLSDASSFVTGACVTLDGGYTAI</sequence>
<protein>
    <submittedName>
        <fullName evidence="3">3-oxoacyl-ACP reductase</fullName>
    </submittedName>
</protein>
<comment type="caution">
    <text evidence="3">The sequence shown here is derived from an EMBL/GenBank/DDBJ whole genome shotgun (WGS) entry which is preliminary data.</text>
</comment>
<gene>
    <name evidence="3" type="ORF">COO09_23660</name>
</gene>
<dbReference type="PROSITE" id="PS00061">
    <property type="entry name" value="ADH_SHORT"/>
    <property type="match status" value="1"/>
</dbReference>
<evidence type="ECO:0000313" key="4">
    <source>
        <dbReference type="Proteomes" id="UP000218934"/>
    </source>
</evidence>
<dbReference type="Pfam" id="PF13561">
    <property type="entry name" value="adh_short_C2"/>
    <property type="match status" value="1"/>
</dbReference>
<dbReference type="PRINTS" id="PR00080">
    <property type="entry name" value="SDRFAMILY"/>
</dbReference>
<dbReference type="GO" id="GO:0016491">
    <property type="term" value="F:oxidoreductase activity"/>
    <property type="evidence" value="ECO:0007669"/>
    <property type="project" value="UniProtKB-KW"/>
</dbReference>
<dbReference type="Gene3D" id="3.40.50.720">
    <property type="entry name" value="NAD(P)-binding Rossmann-like Domain"/>
    <property type="match status" value="1"/>
</dbReference>
<dbReference type="OrthoDB" id="9792355at2"/>
<comment type="similarity">
    <text evidence="1">Belongs to the short-chain dehydrogenases/reductases (SDR) family.</text>
</comment>
<dbReference type="KEGG" id="rdi:CMV14_09810"/>
<reference evidence="3 4" key="1">
    <citation type="submission" date="2017-09" db="EMBL/GenBank/DDBJ databases">
        <title>The Catabolism of 3,6-Dichlorosalicylic acid is Initiated by the Cytochrome P450 Monooxygenase DsmABC in Rhizorhabdus dicambivorans Ndbn-20.</title>
        <authorList>
            <person name="Na L."/>
        </authorList>
    </citation>
    <scope>NUCLEOTIDE SEQUENCE [LARGE SCALE GENOMIC DNA]</scope>
    <source>
        <strain evidence="3 4">Ndbn-20m</strain>
    </source>
</reference>
<keyword evidence="2" id="KW-0560">Oxidoreductase</keyword>
<dbReference type="EMBL" id="NWUF01000045">
    <property type="protein sequence ID" value="PCE39807.1"/>
    <property type="molecule type" value="Genomic_DNA"/>
</dbReference>
<dbReference type="Proteomes" id="UP000218934">
    <property type="component" value="Unassembled WGS sequence"/>
</dbReference>
<evidence type="ECO:0000256" key="2">
    <source>
        <dbReference type="ARBA" id="ARBA00023002"/>
    </source>
</evidence>